<comment type="caution">
    <text evidence="7">The sequence shown here is derived from an EMBL/GenBank/DDBJ whole genome shotgun (WGS) entry which is preliminary data.</text>
</comment>
<evidence type="ECO:0000256" key="1">
    <source>
        <dbReference type="ARBA" id="ARBA00000451"/>
    </source>
</evidence>
<keyword evidence="3" id="KW-0378">Hydrolase</keyword>
<protein>
    <recommendedName>
        <fullName evidence="2">separase</fullName>
        <ecNumber evidence="2">3.4.22.49</ecNumber>
    </recommendedName>
</protein>
<dbReference type="Gene3D" id="1.25.40.10">
    <property type="entry name" value="Tetratricopeptide repeat domain"/>
    <property type="match status" value="2"/>
</dbReference>
<keyword evidence="8" id="KW-1185">Reference proteome</keyword>
<sequence length="2052" mass="234170">MSDVSTKLLTQLKDYSNCNDDLALKIRKTILEPFQLDLSAIKKPPPTPSRFKQMAMQLAPVAMRIVNQNLEGLAGLKRATSNTGNYIIAVNCLVDTSFYALTALRHMNSFTSLKPLDIEKTTSNLICKMVELGEYNRALDEIRKFRSLLASVVKVQLDTKPTLHKLNATANKSVLTETTENCQAKSKRSFSPVPESLITTQWEEEMLHKYQDLFQFPLDKTINDRTMILLVLAYQMNTLRCWCEVNEGALAKYVPYFMEKSGNFIDWCKQLENIDPATAKKQLESFQRLLYKAANKYPLTEDAAFHCYNLQTVALNIMKLSGISPLKLVMDRMVRIGMTYEKATTHTSYTQLQQRCHQFLENLNPNVNNMVEMDSYFLVCEYYAYIAGKAKSYQGEFYAYKYMILPLRDVVQKPDTCSYYYAAYAANAKLALTAVQMEKMINDDTFVDINKSFEEINACLNIVATTLESEPTQDDSTEQALYNLCKSIDGFRRTAKLLYDFVSDKTKKSLMAAQNDPFKTPPRLEELATPSDFGQWNTNMSQLNIVLQKCSEILPASLCLTKKKLNSTNKRRATQNDIMISFIDIMVLLARMNFNIADENTHHEAYEYLASAEQMCSQVKFMEGYRWLSGSYYNLGATMIKTELYSSAIYPLRKSCSLLEKDTERMNTDEGRLQISKRYEILGTCCQKNERFDDAIKAYRFALKRVPVSAIEKFASRADSVAVSTIIETEPLVPKLIDRFLRASIIDPDQSDIHFASEFMDLSTLTPVQQCAIYECELKVWTFLSLKLNVTKFQSSIIEKLLEVYTLDQYPIRRARILLHRVRIERSSYSDKKNGTRAALNYAKEAIQCLNVQVYSKDSNLLNYRRHYLALAYSWVAICGRELNEEVPNTFSSTLQQWGILLKRITPIYHSGGSSKADIQHVYHSIDDIEHFYDHLRMLSDLFGVTGQYTYQICALRLLLKLNNGLRDVSVDNVSDSIIITCTIANIYCDLGYTGKAETEFKYAQNAISSRPCSNTAEIVYRINYSSYLTLMGDYDMSKEVFEATKITWEHTPHVDSKNEYVTAKAYIAQCMLLADAYTTKSRLLANTSTLDNAITCAMASLRLLNKCVAVVQKTHAERTEKPKAASTELENPFMPAPKSTKQQEDAHKAVFRESQWIMAQKMAACFVRIASLYMKKGSWNEVGYFLKQGPLLAEKVNSNIIFFNSYLCSSEFNLRFGNLTQSKDNLEEAIVHQPAGKNHLLDEVELKMAIANLAVAKEYYNEAITTYDEISEILRKVSQPDYILSIEQLVDIKEDAPRDTKVMFDDEVDKNNKQDCVPLYQLQSENIVRKAIALSFVGKVGKSLTLLEKLKDTEMVNENEVQLDVSIVDIRLSMLRQEIANRADTKVFLHESMALPVMKTKAERGGKAVSGTAMKYELRVIRDNLTSSLERIVSAYRAGYSRERPTLIQSVCNQAIFTLFLQNQLSNTSILVNNSALLSTYYIEMAKGLSMRRDMQSCIQIKMHKILPGQSPSDKQWPLTEEEQEEQADQFTYMNANPEWLQAHLNSLSNLYREEDDLDEGEFQERFVDILPTNWTVCSLTLDPINQDIYAVRMRTKELPFIVKIPLNRSFHRFNAHTVIQYSDAVAELQEIIAASDETIRNSQSCNEQGQIEAWWNTRKDLDGRLKKLLDSIENQWLSGFKGILSGRHHESKDQLTKFQKGLNELVFKMISTISPIRRQVELSVNFCRMALCLGRRPTFRDLEDLSYFILSCYDAQGVQVDYGKLDIKKMTDQMKALIVRYHERSNTSGIDTIKNIPNDHVILILDKHLQMFPFESTPILQPQAVSRLPCLSFLRDRILYARSYGSRHAFDDFGMVDAEWKDISVCRKSAFYVLNPSGDLIDTQKEFEPLFKSVPEWNGVTQTMPMELQCKEALLSRDVYMYFGHSAGQSFMRGTTVRQLPKCAVSLLMGCSSGLLESNGEFEPYGYVLNYLLAGSPAVVANLWDVTDRSIDKLTKHMLYSWGMLQKNGTVVGKPKSLVQAVAESRPQGKLSYLIGAATVVYGIPVYIDQ</sequence>
<evidence type="ECO:0000256" key="3">
    <source>
        <dbReference type="ARBA" id="ARBA00022801"/>
    </source>
</evidence>
<reference evidence="7 8" key="1">
    <citation type="submission" date="2024-04" db="EMBL/GenBank/DDBJ databases">
        <title>genome sequences of Mucor flavus KT1a and Helicostylum pulchrum KT1b strains isolated from the surface of a dry-aged beef.</title>
        <authorList>
            <person name="Toyotome T."/>
            <person name="Hosono M."/>
            <person name="Torimaru M."/>
            <person name="Fukuda K."/>
            <person name="Mikami N."/>
        </authorList>
    </citation>
    <scope>NUCLEOTIDE SEQUENCE [LARGE SCALE GENOMIC DNA]</scope>
    <source>
        <strain evidence="7 8">KT1a</strain>
    </source>
</reference>
<dbReference type="Proteomes" id="UP001473302">
    <property type="component" value="Unassembled WGS sequence"/>
</dbReference>
<dbReference type="Pfam" id="PF03568">
    <property type="entry name" value="Separin_C"/>
    <property type="match status" value="1"/>
</dbReference>
<evidence type="ECO:0000313" key="8">
    <source>
        <dbReference type="Proteomes" id="UP001473302"/>
    </source>
</evidence>
<comment type="catalytic activity">
    <reaction evidence="1">
        <text>All bonds known to be hydrolyzed by this endopeptidase have arginine in P1 and an acidic residue in P4. P6 is often occupied by an acidic residue or by a hydroxy-amino-acid residue, the phosphorylation of which enhances cleavage.</text>
        <dbReference type="EC" id="3.4.22.49"/>
    </reaction>
</comment>
<keyword evidence="4" id="KW-0159">Chromosome partition</keyword>
<evidence type="ECO:0000256" key="4">
    <source>
        <dbReference type="ARBA" id="ARBA00022829"/>
    </source>
</evidence>
<evidence type="ECO:0000256" key="5">
    <source>
        <dbReference type="SAM" id="MobiDB-lite"/>
    </source>
</evidence>
<feature type="domain" description="Peptidase C50" evidence="6">
    <location>
        <begin position="1869"/>
        <end position="1964"/>
    </location>
</feature>
<dbReference type="InterPro" id="IPR011990">
    <property type="entry name" value="TPR-like_helical_dom_sf"/>
</dbReference>
<dbReference type="PANTHER" id="PTHR12792:SF0">
    <property type="entry name" value="SEPARIN"/>
    <property type="match status" value="1"/>
</dbReference>
<dbReference type="EC" id="3.4.22.49" evidence="2"/>
<dbReference type="PANTHER" id="PTHR12792">
    <property type="entry name" value="EXTRA SPINDLE POLES 1-RELATED"/>
    <property type="match status" value="1"/>
</dbReference>
<evidence type="ECO:0000256" key="2">
    <source>
        <dbReference type="ARBA" id="ARBA00012489"/>
    </source>
</evidence>
<accession>A0ABP9YVI1</accession>
<feature type="region of interest" description="Disordered" evidence="5">
    <location>
        <begin position="1119"/>
        <end position="1143"/>
    </location>
</feature>
<evidence type="ECO:0000259" key="6">
    <source>
        <dbReference type="PROSITE" id="PS51700"/>
    </source>
</evidence>
<gene>
    <name evidence="7" type="ORF">MFLAVUS_004285</name>
</gene>
<dbReference type="EMBL" id="BAABUK010000008">
    <property type="protein sequence ID" value="GAA5810857.1"/>
    <property type="molecule type" value="Genomic_DNA"/>
</dbReference>
<dbReference type="InterPro" id="IPR005314">
    <property type="entry name" value="Peptidase_C50"/>
</dbReference>
<dbReference type="InterPro" id="IPR030397">
    <property type="entry name" value="SEPARIN_core_dom"/>
</dbReference>
<name>A0ABP9YVI1_9FUNG</name>
<dbReference type="PROSITE" id="PS51700">
    <property type="entry name" value="SEPARIN"/>
    <property type="match status" value="1"/>
</dbReference>
<organism evidence="7 8">
    <name type="scientific">Mucor flavus</name>
    <dbReference type="NCBI Taxonomy" id="439312"/>
    <lineage>
        <taxon>Eukaryota</taxon>
        <taxon>Fungi</taxon>
        <taxon>Fungi incertae sedis</taxon>
        <taxon>Mucoromycota</taxon>
        <taxon>Mucoromycotina</taxon>
        <taxon>Mucoromycetes</taxon>
        <taxon>Mucorales</taxon>
        <taxon>Mucorineae</taxon>
        <taxon>Mucoraceae</taxon>
        <taxon>Mucor</taxon>
    </lineage>
</organism>
<evidence type="ECO:0000313" key="7">
    <source>
        <dbReference type="EMBL" id="GAA5810857.1"/>
    </source>
</evidence>
<proteinExistence type="predicted"/>
<dbReference type="SUPFAM" id="SSF48452">
    <property type="entry name" value="TPR-like"/>
    <property type="match status" value="2"/>
</dbReference>